<comment type="subcellular location">
    <subcellularLocation>
        <location evidence="1">Cell inner membrane</location>
        <topology evidence="1">Multi-pass membrane protein</topology>
    </subcellularLocation>
</comment>
<dbReference type="Proteomes" id="UP000284333">
    <property type="component" value="Unassembled WGS sequence"/>
</dbReference>
<feature type="domain" description="Major facilitator superfamily (MFS) profile" evidence="8">
    <location>
        <begin position="225"/>
        <end position="426"/>
    </location>
</feature>
<organism evidence="9 10">
    <name type="scientific">Rhodococcus spongiicola</name>
    <dbReference type="NCBI Taxonomy" id="2487352"/>
    <lineage>
        <taxon>Bacteria</taxon>
        <taxon>Bacillati</taxon>
        <taxon>Actinomycetota</taxon>
        <taxon>Actinomycetes</taxon>
        <taxon>Mycobacteriales</taxon>
        <taxon>Nocardiaceae</taxon>
        <taxon>Rhodococcus</taxon>
    </lineage>
</organism>
<dbReference type="PANTHER" id="PTHR23513">
    <property type="entry name" value="INTEGRAL MEMBRANE EFFLUX PROTEIN-RELATED"/>
    <property type="match status" value="1"/>
</dbReference>
<evidence type="ECO:0000313" key="10">
    <source>
        <dbReference type="Proteomes" id="UP000284333"/>
    </source>
</evidence>
<feature type="transmembrane region" description="Helical" evidence="7">
    <location>
        <begin position="319"/>
        <end position="342"/>
    </location>
</feature>
<dbReference type="InterPro" id="IPR010290">
    <property type="entry name" value="TM_effector"/>
</dbReference>
<dbReference type="InterPro" id="IPR020846">
    <property type="entry name" value="MFS_dom"/>
</dbReference>
<feature type="transmembrane region" description="Helical" evidence="7">
    <location>
        <begin position="391"/>
        <end position="413"/>
    </location>
</feature>
<keyword evidence="10" id="KW-1185">Reference proteome</keyword>
<feature type="transmembrane region" description="Helical" evidence="7">
    <location>
        <begin position="19"/>
        <end position="42"/>
    </location>
</feature>
<dbReference type="OrthoDB" id="5494559at2"/>
<evidence type="ECO:0000256" key="4">
    <source>
        <dbReference type="ARBA" id="ARBA00022692"/>
    </source>
</evidence>
<dbReference type="RefSeq" id="WP_127945626.1">
    <property type="nucleotide sequence ID" value="NZ_RKLN01000001.1"/>
</dbReference>
<keyword evidence="3" id="KW-1003">Cell membrane</keyword>
<comment type="caution">
    <text evidence="9">The sequence shown here is derived from an EMBL/GenBank/DDBJ whole genome shotgun (WGS) entry which is preliminary data.</text>
</comment>
<dbReference type="AlphaFoldDB" id="A0A438B630"/>
<feature type="transmembrane region" description="Helical" evidence="7">
    <location>
        <begin position="214"/>
        <end position="238"/>
    </location>
</feature>
<reference evidence="9 10" key="1">
    <citation type="submission" date="2018-11" db="EMBL/GenBank/DDBJ databases">
        <title>Rhodococcus spongicola sp. nov. and Rhodococcus xishaensis sp. nov. from marine sponges.</title>
        <authorList>
            <person name="Li L."/>
            <person name="Lin H.W."/>
        </authorList>
    </citation>
    <scope>NUCLEOTIDE SEQUENCE [LARGE SCALE GENOMIC DNA]</scope>
    <source>
        <strain evidence="9 10">LHW50502</strain>
    </source>
</reference>
<dbReference type="Gene3D" id="1.20.1250.20">
    <property type="entry name" value="MFS general substrate transporter like domains"/>
    <property type="match status" value="1"/>
</dbReference>
<dbReference type="Pfam" id="PF05977">
    <property type="entry name" value="MFS_3"/>
    <property type="match status" value="1"/>
</dbReference>
<keyword evidence="6 7" id="KW-0472">Membrane</keyword>
<feature type="transmembrane region" description="Helical" evidence="7">
    <location>
        <begin position="48"/>
        <end position="69"/>
    </location>
</feature>
<keyword evidence="5 7" id="KW-1133">Transmembrane helix</keyword>
<dbReference type="GO" id="GO:0022857">
    <property type="term" value="F:transmembrane transporter activity"/>
    <property type="evidence" value="ECO:0007669"/>
    <property type="project" value="InterPro"/>
</dbReference>
<keyword evidence="4 7" id="KW-0812">Transmembrane</keyword>
<evidence type="ECO:0000259" key="8">
    <source>
        <dbReference type="PROSITE" id="PS50850"/>
    </source>
</evidence>
<feature type="transmembrane region" description="Helical" evidence="7">
    <location>
        <begin position="291"/>
        <end position="313"/>
    </location>
</feature>
<dbReference type="PANTHER" id="PTHR23513:SF9">
    <property type="entry name" value="ENTEROBACTIN EXPORTER ENTS"/>
    <property type="match status" value="1"/>
</dbReference>
<keyword evidence="2" id="KW-0813">Transport</keyword>
<feature type="transmembrane region" description="Helical" evidence="7">
    <location>
        <begin position="258"/>
        <end position="279"/>
    </location>
</feature>
<dbReference type="PROSITE" id="PS50850">
    <property type="entry name" value="MFS"/>
    <property type="match status" value="1"/>
</dbReference>
<dbReference type="SUPFAM" id="SSF103473">
    <property type="entry name" value="MFS general substrate transporter"/>
    <property type="match status" value="1"/>
</dbReference>
<feature type="transmembrane region" description="Helical" evidence="7">
    <location>
        <begin position="147"/>
        <end position="170"/>
    </location>
</feature>
<feature type="transmembrane region" description="Helical" evidence="7">
    <location>
        <begin position="362"/>
        <end position="385"/>
    </location>
</feature>
<dbReference type="EMBL" id="RKLN01000001">
    <property type="protein sequence ID" value="RVW06411.1"/>
    <property type="molecule type" value="Genomic_DNA"/>
</dbReference>
<evidence type="ECO:0000256" key="6">
    <source>
        <dbReference type="ARBA" id="ARBA00023136"/>
    </source>
</evidence>
<evidence type="ECO:0000313" key="9">
    <source>
        <dbReference type="EMBL" id="RVW06411.1"/>
    </source>
</evidence>
<evidence type="ECO:0000256" key="1">
    <source>
        <dbReference type="ARBA" id="ARBA00004429"/>
    </source>
</evidence>
<dbReference type="CDD" id="cd06173">
    <property type="entry name" value="MFS_MefA_like"/>
    <property type="match status" value="1"/>
</dbReference>
<feature type="transmembrane region" description="Helical" evidence="7">
    <location>
        <begin position="81"/>
        <end position="101"/>
    </location>
</feature>
<name>A0A438B630_9NOCA</name>
<protein>
    <submittedName>
        <fullName evidence="9">MFS transporter</fullName>
    </submittedName>
</protein>
<dbReference type="InterPro" id="IPR036259">
    <property type="entry name" value="MFS_trans_sf"/>
</dbReference>
<proteinExistence type="predicted"/>
<evidence type="ECO:0000256" key="3">
    <source>
        <dbReference type="ARBA" id="ARBA00022475"/>
    </source>
</evidence>
<evidence type="ECO:0000256" key="5">
    <source>
        <dbReference type="ARBA" id="ARBA00022989"/>
    </source>
</evidence>
<sequence>MGGLLADVTPLRNPDYRRLWVSGIVTVIGGQLTVVAVPLQIFSITQSSAHVGLAGLFGLVPLVLFGLWGGALADVMDRRKLIIITTLGLIGTSLLLWLQAAANLNNVWLLLSLFSVQQVFFAVNSPTRSAIIPRLLPARDLPAANSLNITVMQFGAIAGPLLAGVLIPVIGLAEVYLIDSIALLATLWAVMKLPALPPTGPARRAGLRVVGEGFAYLATQKILLASFVVDIVAMVFGMPRALFPEIAHDSFGDPLDGGIALGLLFAAMSAGAVLGGVFSGWLPRIRFQGRAVVVCVALWGLAMVGFGVVVGFSEPGTSVILLGLALAFLAFGGAVDMVSMALRNTMLQQVATDDMRGRLQGVFTVVVAGGPRIGDVLHGVAGYYFGTAVAAAGGGVLVVVGVVVAVLAFPAFVRYRVSREGVPESV</sequence>
<gene>
    <name evidence="9" type="ORF">EF834_03010</name>
</gene>
<dbReference type="GO" id="GO:0005886">
    <property type="term" value="C:plasma membrane"/>
    <property type="evidence" value="ECO:0007669"/>
    <property type="project" value="UniProtKB-SubCell"/>
</dbReference>
<evidence type="ECO:0000256" key="2">
    <source>
        <dbReference type="ARBA" id="ARBA00022448"/>
    </source>
</evidence>
<accession>A0A438B630</accession>
<evidence type="ECO:0000256" key="7">
    <source>
        <dbReference type="SAM" id="Phobius"/>
    </source>
</evidence>